<dbReference type="Pfam" id="PF00658">
    <property type="entry name" value="MLLE"/>
    <property type="match status" value="1"/>
</dbReference>
<name>A0ABR2WFR4_9FUNG</name>
<dbReference type="InterPro" id="IPR002004">
    <property type="entry name" value="PABP_HYD_C"/>
</dbReference>
<dbReference type="InterPro" id="IPR000504">
    <property type="entry name" value="RRM_dom"/>
</dbReference>
<evidence type="ECO:0000256" key="1">
    <source>
        <dbReference type="ARBA" id="ARBA00008557"/>
    </source>
</evidence>
<dbReference type="EMBL" id="JASJQH010002222">
    <property type="protein sequence ID" value="KAK9760365.1"/>
    <property type="molecule type" value="Genomic_DNA"/>
</dbReference>
<dbReference type="Gene3D" id="3.30.70.330">
    <property type="match status" value="1"/>
</dbReference>
<dbReference type="InterPro" id="IPR012677">
    <property type="entry name" value="Nucleotide-bd_a/b_plait_sf"/>
</dbReference>
<sequence>MSSDLFYEFRHLGHINSARVMMNESTLKSKSFGFGSFRNIEDAAKALVEMNGRIIRSKPIIVCIAEPKQIREARITATFGTASSTSGRIDESNGGFSGDNGLILNPALLASFTTQTRNEILGTRLTSQLRNMASISENEIGKINQAILKMKVNDIILLLSFPNALEEKALEIRASLGSNDFDEPTQALSPEVERQQLNELISGIQKERSADITELLLGLTRAERAQLLQNPDYLVNRVHEAKKALGIIETQSHSANASLVQKFPLSPEAEKQVTILNAKPETERKQEIGSKLFPLVKALGTGDARKLTVRLLDSVETRELVYLLNEPQQLSQKVQYIQY</sequence>
<dbReference type="InterPro" id="IPR050825">
    <property type="entry name" value="RBM42_RBP45_47-like"/>
</dbReference>
<proteinExistence type="inferred from homology"/>
<evidence type="ECO:0000256" key="2">
    <source>
        <dbReference type="ARBA" id="ARBA00022884"/>
    </source>
</evidence>
<evidence type="ECO:0008006" key="8">
    <source>
        <dbReference type="Google" id="ProtNLM"/>
    </source>
</evidence>
<dbReference type="Gene3D" id="1.10.1900.10">
    <property type="entry name" value="c-terminal domain of poly(a) binding protein"/>
    <property type="match status" value="3"/>
</dbReference>
<evidence type="ECO:0000313" key="6">
    <source>
        <dbReference type="EMBL" id="KAK9760365.1"/>
    </source>
</evidence>
<reference evidence="6 7" key="1">
    <citation type="submission" date="2023-04" db="EMBL/GenBank/DDBJ databases">
        <title>Genome of Basidiobolus ranarum AG-B5.</title>
        <authorList>
            <person name="Stajich J.E."/>
            <person name="Carter-House D."/>
            <person name="Gryganskyi A."/>
        </authorList>
    </citation>
    <scope>NUCLEOTIDE SEQUENCE [LARGE SCALE GENOMIC DNA]</scope>
    <source>
        <strain evidence="6 7">AG-B5</strain>
    </source>
</reference>
<dbReference type="PROSITE" id="PS50102">
    <property type="entry name" value="RRM"/>
    <property type="match status" value="1"/>
</dbReference>
<dbReference type="InterPro" id="IPR036053">
    <property type="entry name" value="PABP-dom"/>
</dbReference>
<dbReference type="SUPFAM" id="SSF54928">
    <property type="entry name" value="RNA-binding domain, RBD"/>
    <property type="match status" value="1"/>
</dbReference>
<dbReference type="Pfam" id="PF00076">
    <property type="entry name" value="RRM_1"/>
    <property type="match status" value="1"/>
</dbReference>
<dbReference type="PANTHER" id="PTHR47640">
    <property type="entry name" value="TRNA SELENOCYSTEINE 1-ASSOCIATED PROTEIN 1-RELATED-RELATED"/>
    <property type="match status" value="1"/>
</dbReference>
<dbReference type="InterPro" id="IPR035979">
    <property type="entry name" value="RBD_domain_sf"/>
</dbReference>
<evidence type="ECO:0000256" key="3">
    <source>
        <dbReference type="PROSITE-ProRule" id="PRU00176"/>
    </source>
</evidence>
<comment type="similarity">
    <text evidence="1">Belongs to the polyadenylate-binding protein type-1 family.</text>
</comment>
<feature type="domain" description="PABC" evidence="5">
    <location>
        <begin position="268"/>
        <end position="339"/>
    </location>
</feature>
<evidence type="ECO:0000259" key="4">
    <source>
        <dbReference type="PROSITE" id="PS50102"/>
    </source>
</evidence>
<dbReference type="SUPFAM" id="SSF63570">
    <property type="entry name" value="PABC (PABP) domain"/>
    <property type="match status" value="2"/>
</dbReference>
<dbReference type="Proteomes" id="UP001479436">
    <property type="component" value="Unassembled WGS sequence"/>
</dbReference>
<dbReference type="PROSITE" id="PS51309">
    <property type="entry name" value="PABC"/>
    <property type="match status" value="1"/>
</dbReference>
<comment type="caution">
    <text evidence="6">The sequence shown here is derived from an EMBL/GenBank/DDBJ whole genome shotgun (WGS) entry which is preliminary data.</text>
</comment>
<protein>
    <recommendedName>
        <fullName evidence="8">RRM domain-containing protein</fullName>
    </recommendedName>
</protein>
<evidence type="ECO:0000259" key="5">
    <source>
        <dbReference type="PROSITE" id="PS51309"/>
    </source>
</evidence>
<keyword evidence="7" id="KW-1185">Reference proteome</keyword>
<organism evidence="6 7">
    <name type="scientific">Basidiobolus ranarum</name>
    <dbReference type="NCBI Taxonomy" id="34480"/>
    <lineage>
        <taxon>Eukaryota</taxon>
        <taxon>Fungi</taxon>
        <taxon>Fungi incertae sedis</taxon>
        <taxon>Zoopagomycota</taxon>
        <taxon>Entomophthoromycotina</taxon>
        <taxon>Basidiobolomycetes</taxon>
        <taxon>Basidiobolales</taxon>
        <taxon>Basidiobolaceae</taxon>
        <taxon>Basidiobolus</taxon>
    </lineage>
</organism>
<evidence type="ECO:0000313" key="7">
    <source>
        <dbReference type="Proteomes" id="UP001479436"/>
    </source>
</evidence>
<accession>A0ABR2WFR4</accession>
<keyword evidence="2 3" id="KW-0694">RNA-binding</keyword>
<gene>
    <name evidence="6" type="ORF">K7432_015688</name>
</gene>
<feature type="domain" description="RRM" evidence="4">
    <location>
        <begin position="1"/>
        <end position="67"/>
    </location>
</feature>